<gene>
    <name evidence="2" type="ORF">AQJ46_41680</name>
</gene>
<reference evidence="2 3" key="1">
    <citation type="submission" date="2015-10" db="EMBL/GenBank/DDBJ databases">
        <title>Draft genome sequence of Streptomyces canus DSM 40017, type strain for the species Streptomyces canus.</title>
        <authorList>
            <person name="Ruckert C."/>
            <person name="Winkler A."/>
            <person name="Kalinowski J."/>
            <person name="Kampfer P."/>
            <person name="Glaeser S."/>
        </authorList>
    </citation>
    <scope>NUCLEOTIDE SEQUENCE [LARGE SCALE GENOMIC DNA]</scope>
    <source>
        <strain evidence="2 3">DSM 40017</strain>
    </source>
</reference>
<evidence type="ECO:0000313" key="2">
    <source>
        <dbReference type="EMBL" id="KUN58792.1"/>
    </source>
</evidence>
<keyword evidence="1" id="KW-0812">Transmembrane</keyword>
<evidence type="ECO:0000256" key="1">
    <source>
        <dbReference type="SAM" id="Phobius"/>
    </source>
</evidence>
<feature type="transmembrane region" description="Helical" evidence="1">
    <location>
        <begin position="303"/>
        <end position="322"/>
    </location>
</feature>
<dbReference type="AlphaFoldDB" id="A0A101RNF6"/>
<dbReference type="Proteomes" id="UP000053669">
    <property type="component" value="Unassembled WGS sequence"/>
</dbReference>
<protein>
    <submittedName>
        <fullName evidence="2">Uncharacterized protein</fullName>
    </submittedName>
</protein>
<feature type="transmembrane region" description="Helical" evidence="1">
    <location>
        <begin position="270"/>
        <end position="291"/>
    </location>
</feature>
<keyword evidence="1" id="KW-0472">Membrane</keyword>
<proteinExistence type="predicted"/>
<evidence type="ECO:0000313" key="3">
    <source>
        <dbReference type="Proteomes" id="UP000053669"/>
    </source>
</evidence>
<dbReference type="STRING" id="58343.AQJ46_41680"/>
<dbReference type="EMBL" id="LMWU01000055">
    <property type="protein sequence ID" value="KUN58792.1"/>
    <property type="molecule type" value="Genomic_DNA"/>
</dbReference>
<keyword evidence="1" id="KW-1133">Transmembrane helix</keyword>
<feature type="transmembrane region" description="Helical" evidence="1">
    <location>
        <begin position="334"/>
        <end position="351"/>
    </location>
</feature>
<sequence>MTDSRWARALAMLRAQRRAVRSSAERVEECWALGGSATSPDRARRTIAAALSYACEADLLRSAAVLLRAHLADRSPSLRRSAAAIWPRPLRAAWKEYALDQRGGMWRTIRGLDDLPEKVRAAAGDEPLLVEIVAQLEGLHASRDGHRNRGKLYEKYIPSPGAALLEGRSAPTLFGFPKGHWVNLRFASGTGLRIQPDRMAEVRQMECDEQAVGERALAFADAVLEFLEHHHGPAAVEVPRPRGAARWIGREDELVSYRPPWPRKLRPEQAVTMVGLSMLGLALAAVPWTIAYKSRFLVEHPKLSVLAWAAAIAIAAAAVARIGLRALQLPGRGAAAPGVVAAVAAVIVWQVQGPVVEHFYPGDAYERFQRQYTDGCLAAGPYRIDAVQSHIEDEVLVVRPISGDPVLRLGPAREAGTDPLRPLDRSTRTVLEQYGC</sequence>
<comment type="caution">
    <text evidence="2">The sequence shown here is derived from an EMBL/GenBank/DDBJ whole genome shotgun (WGS) entry which is preliminary data.</text>
</comment>
<accession>A0A101RNF6</accession>
<name>A0A101RNF6_9ACTN</name>
<organism evidence="2 3">
    <name type="scientific">Streptomyces canus</name>
    <dbReference type="NCBI Taxonomy" id="58343"/>
    <lineage>
        <taxon>Bacteria</taxon>
        <taxon>Bacillati</taxon>
        <taxon>Actinomycetota</taxon>
        <taxon>Actinomycetes</taxon>
        <taxon>Kitasatosporales</taxon>
        <taxon>Streptomycetaceae</taxon>
        <taxon>Streptomyces</taxon>
        <taxon>Streptomyces aurantiacus group</taxon>
    </lineage>
</organism>